<evidence type="ECO:0000313" key="1">
    <source>
        <dbReference type="EMBL" id="MBB3987056.1"/>
    </source>
</evidence>
<evidence type="ECO:0000313" key="2">
    <source>
        <dbReference type="Proteomes" id="UP000541426"/>
    </source>
</evidence>
<dbReference type="InterPro" id="IPR025427">
    <property type="entry name" value="DUF4160"/>
</dbReference>
<comment type="caution">
    <text evidence="1">The sequence shown here is derived from an EMBL/GenBank/DDBJ whole genome shotgun (WGS) entry which is preliminary data.</text>
</comment>
<gene>
    <name evidence="1" type="ORF">GGQ68_003400</name>
</gene>
<dbReference type="Pfam" id="PF13711">
    <property type="entry name" value="DUF4160"/>
    <property type="match status" value="1"/>
</dbReference>
<reference evidence="1 2" key="1">
    <citation type="submission" date="2020-08" db="EMBL/GenBank/DDBJ databases">
        <title>Genomic Encyclopedia of Type Strains, Phase IV (KMG-IV): sequencing the most valuable type-strain genomes for metagenomic binning, comparative biology and taxonomic classification.</title>
        <authorList>
            <person name="Goeker M."/>
        </authorList>
    </citation>
    <scope>NUCLEOTIDE SEQUENCE [LARGE SCALE GENOMIC DNA]</scope>
    <source>
        <strain evidence="1 2">DSM 102235</strain>
    </source>
</reference>
<sequence>MPTVFRLNGFRFFFYSNEGDPREPVHIHVMRNGAEAKFWVSPVALSRSHGFDARTLRQIAALVSDNAVLIEEAWHDHFGH</sequence>
<protein>
    <recommendedName>
        <fullName evidence="3">DUF4160 domain-containing protein</fullName>
    </recommendedName>
</protein>
<evidence type="ECO:0008006" key="3">
    <source>
        <dbReference type="Google" id="ProtNLM"/>
    </source>
</evidence>
<dbReference type="EMBL" id="JACIEJ010000008">
    <property type="protein sequence ID" value="MBB3987056.1"/>
    <property type="molecule type" value="Genomic_DNA"/>
</dbReference>
<dbReference type="RefSeq" id="WP_183967890.1">
    <property type="nucleotide sequence ID" value="NZ_BAABBZ010000019.1"/>
</dbReference>
<organism evidence="1 2">
    <name type="scientific">Sagittula marina</name>
    <dbReference type="NCBI Taxonomy" id="943940"/>
    <lineage>
        <taxon>Bacteria</taxon>
        <taxon>Pseudomonadati</taxon>
        <taxon>Pseudomonadota</taxon>
        <taxon>Alphaproteobacteria</taxon>
        <taxon>Rhodobacterales</taxon>
        <taxon>Roseobacteraceae</taxon>
        <taxon>Sagittula</taxon>
    </lineage>
</organism>
<accession>A0A7W6DST1</accession>
<dbReference type="AlphaFoldDB" id="A0A7W6DST1"/>
<proteinExistence type="predicted"/>
<keyword evidence="2" id="KW-1185">Reference proteome</keyword>
<dbReference type="Proteomes" id="UP000541426">
    <property type="component" value="Unassembled WGS sequence"/>
</dbReference>
<name>A0A7W6DST1_9RHOB</name>